<evidence type="ECO:0000313" key="11">
    <source>
        <dbReference type="Proteomes" id="UP000440367"/>
    </source>
</evidence>
<dbReference type="EMBL" id="QXGB01001285">
    <property type="protein sequence ID" value="KAE9193513.1"/>
    <property type="molecule type" value="Genomic_DNA"/>
</dbReference>
<organism evidence="5 9">
    <name type="scientific">Phytophthora fragariae</name>
    <dbReference type="NCBI Taxonomy" id="53985"/>
    <lineage>
        <taxon>Eukaryota</taxon>
        <taxon>Sar</taxon>
        <taxon>Stramenopiles</taxon>
        <taxon>Oomycota</taxon>
        <taxon>Peronosporomycetes</taxon>
        <taxon>Peronosporales</taxon>
        <taxon>Peronosporaceae</taxon>
        <taxon>Phytophthora</taxon>
    </lineage>
</organism>
<dbReference type="EMBL" id="QXGF01001203">
    <property type="protein sequence ID" value="KAE8931739.1"/>
    <property type="molecule type" value="Genomic_DNA"/>
</dbReference>
<evidence type="ECO:0000313" key="4">
    <source>
        <dbReference type="EMBL" id="KAE9176181.1"/>
    </source>
</evidence>
<evidence type="ECO:0000313" key="10">
    <source>
        <dbReference type="Proteomes" id="UP000437068"/>
    </source>
</evidence>
<dbReference type="Proteomes" id="UP000488956">
    <property type="component" value="Unassembled WGS sequence"/>
</dbReference>
<dbReference type="AlphaFoldDB" id="A0A6A3X6Z9"/>
<dbReference type="Proteomes" id="UP000460718">
    <property type="component" value="Unassembled WGS sequence"/>
</dbReference>
<accession>A0A6A3X6Z9</accession>
<dbReference type="EMBL" id="QXGE01002257">
    <property type="protein sequence ID" value="KAE9283452.1"/>
    <property type="molecule type" value="Genomic_DNA"/>
</dbReference>
<keyword evidence="9" id="KW-1185">Reference proteome</keyword>
<comment type="caution">
    <text evidence="5">The sequence shown here is derived from an EMBL/GenBank/DDBJ whole genome shotgun (WGS) entry which is preliminary data.</text>
</comment>
<evidence type="ECO:0000313" key="14">
    <source>
        <dbReference type="Proteomes" id="UP000488956"/>
    </source>
</evidence>
<name>A0A6A3X6Z9_9STRA</name>
<evidence type="ECO:0000313" key="9">
    <source>
        <dbReference type="Proteomes" id="UP000433483"/>
    </source>
</evidence>
<evidence type="ECO:0000313" key="7">
    <source>
        <dbReference type="EMBL" id="KAE9283452.1"/>
    </source>
</evidence>
<dbReference type="Proteomes" id="UP000476176">
    <property type="component" value="Unassembled WGS sequence"/>
</dbReference>
<evidence type="ECO:0000313" key="8">
    <source>
        <dbReference type="Proteomes" id="UP000429523"/>
    </source>
</evidence>
<dbReference type="EMBL" id="QXGD01001792">
    <property type="protein sequence ID" value="KAE9199011.1"/>
    <property type="molecule type" value="Genomic_DNA"/>
</dbReference>
<protein>
    <submittedName>
        <fullName evidence="5">Uncharacterized protein</fullName>
    </submittedName>
</protein>
<evidence type="ECO:0000313" key="5">
    <source>
        <dbReference type="EMBL" id="KAE9193513.1"/>
    </source>
</evidence>
<gene>
    <name evidence="7" type="ORF">PF001_g22843</name>
    <name evidence="6" type="ORF">PF002_g22267</name>
    <name evidence="4" type="ORF">PF004_g26168</name>
    <name evidence="5" type="ORF">PF005_g18038</name>
    <name evidence="1" type="ORF">PF009_g18208</name>
    <name evidence="3" type="ORF">PF010_g26713</name>
    <name evidence="2" type="ORF">PF011_g25950</name>
</gene>
<evidence type="ECO:0000313" key="3">
    <source>
        <dbReference type="EMBL" id="KAE9069310.1"/>
    </source>
</evidence>
<dbReference type="EMBL" id="QXGC01003381">
    <property type="protein sequence ID" value="KAE9176181.1"/>
    <property type="molecule type" value="Genomic_DNA"/>
</dbReference>
<dbReference type="Proteomes" id="UP000437068">
    <property type="component" value="Unassembled WGS sequence"/>
</dbReference>
<evidence type="ECO:0000313" key="6">
    <source>
        <dbReference type="EMBL" id="KAE9199011.1"/>
    </source>
</evidence>
<evidence type="ECO:0000313" key="12">
    <source>
        <dbReference type="Proteomes" id="UP000460718"/>
    </source>
</evidence>
<dbReference type="EMBL" id="QXFW01003300">
    <property type="protein sequence ID" value="KAE8971666.1"/>
    <property type="molecule type" value="Genomic_DNA"/>
</dbReference>
<sequence length="63" mass="7191">MTVPHGHDSGRIVSRLNGFSVESLPRLFRIHDAKSVFKRSDVSSGIPAVLYGAWWETHEEWIQ</sequence>
<dbReference type="EMBL" id="QXFX01003392">
    <property type="protein sequence ID" value="KAE9069310.1"/>
    <property type="molecule type" value="Genomic_DNA"/>
</dbReference>
<dbReference type="Proteomes" id="UP000433483">
    <property type="component" value="Unassembled WGS sequence"/>
</dbReference>
<evidence type="ECO:0000313" key="2">
    <source>
        <dbReference type="EMBL" id="KAE8971666.1"/>
    </source>
</evidence>
<evidence type="ECO:0000313" key="1">
    <source>
        <dbReference type="EMBL" id="KAE8931739.1"/>
    </source>
</evidence>
<evidence type="ECO:0000313" key="13">
    <source>
        <dbReference type="Proteomes" id="UP000476176"/>
    </source>
</evidence>
<dbReference type="Proteomes" id="UP000429523">
    <property type="component" value="Unassembled WGS sequence"/>
</dbReference>
<dbReference type="Proteomes" id="UP000440367">
    <property type="component" value="Unassembled WGS sequence"/>
</dbReference>
<proteinExistence type="predicted"/>
<reference evidence="8 9" key="1">
    <citation type="submission" date="2018-08" db="EMBL/GenBank/DDBJ databases">
        <title>Genomic investigation of the strawberry pathogen Phytophthora fragariae indicates pathogenicity is determined by transcriptional variation in three key races.</title>
        <authorList>
            <person name="Adams T.M."/>
            <person name="Armitage A.D."/>
            <person name="Sobczyk M.K."/>
            <person name="Bates H.J."/>
            <person name="Dunwell J.M."/>
            <person name="Nellist C.F."/>
            <person name="Harrison R.J."/>
        </authorList>
    </citation>
    <scope>NUCLEOTIDE SEQUENCE [LARGE SCALE GENOMIC DNA]</scope>
    <source>
        <strain evidence="7 10">A4</strain>
        <strain evidence="6 11">BC-1</strain>
        <strain evidence="4 13">BC-23</strain>
        <strain evidence="5 9">NOV-27</strain>
        <strain evidence="1 8">NOV-9</strain>
        <strain evidence="3 14">ONT-3</strain>
        <strain evidence="2 12">SCRP245</strain>
    </source>
</reference>